<proteinExistence type="predicted"/>
<dbReference type="OrthoDB" id="165352at2759"/>
<evidence type="ECO:0000313" key="2">
    <source>
        <dbReference type="EMBL" id="CAE8603152.1"/>
    </source>
</evidence>
<dbReference type="Proteomes" id="UP000654075">
    <property type="component" value="Unassembled WGS sequence"/>
</dbReference>
<accession>A0A813EWK8</accession>
<feature type="region of interest" description="Disordered" evidence="1">
    <location>
        <begin position="244"/>
        <end position="268"/>
    </location>
</feature>
<reference evidence="2" key="1">
    <citation type="submission" date="2021-02" db="EMBL/GenBank/DDBJ databases">
        <authorList>
            <person name="Dougan E. K."/>
            <person name="Rhodes N."/>
            <person name="Thang M."/>
            <person name="Chan C."/>
        </authorList>
    </citation>
    <scope>NUCLEOTIDE SEQUENCE</scope>
</reference>
<dbReference type="AlphaFoldDB" id="A0A813EWK8"/>
<dbReference type="Gene3D" id="3.30.460.20">
    <property type="entry name" value="CorA soluble domain-like"/>
    <property type="match status" value="1"/>
</dbReference>
<evidence type="ECO:0000256" key="1">
    <source>
        <dbReference type="SAM" id="MobiDB-lite"/>
    </source>
</evidence>
<organism evidence="2 3">
    <name type="scientific">Polarella glacialis</name>
    <name type="common">Dinoflagellate</name>
    <dbReference type="NCBI Taxonomy" id="89957"/>
    <lineage>
        <taxon>Eukaryota</taxon>
        <taxon>Sar</taxon>
        <taxon>Alveolata</taxon>
        <taxon>Dinophyceae</taxon>
        <taxon>Suessiales</taxon>
        <taxon>Suessiaceae</taxon>
        <taxon>Polarella</taxon>
    </lineage>
</organism>
<keyword evidence="3" id="KW-1185">Reference proteome</keyword>
<sequence length="305" mass="34441">MNRSQLMKALHQQGFKGLDGSLEFAELWAALGKEATQGLDYLSFHSILRHLKLHLLCGGLSASHLATPELSQLKLKEETGFVGYLDWCPRKLDDWYFRRSHKPLDMFLNHRDHRMKMRWVHCRSVGRPTILRLAVKYQLHPLPVEDTIQLQQQSVPIVRKYSDNFFIVIPLLRLTPSSRRTLARYQERRNQDDEQYFTSAPQVEQCRLALFVAGPPNYDTVISVMTDWTVSKLHADKEQPLASQGVGGLALGESSPGPAEAFSLSRTPRVVRNGNSSDACSEPSIRKELQSICEQGGAGSALQGF</sequence>
<evidence type="ECO:0000313" key="3">
    <source>
        <dbReference type="Proteomes" id="UP000654075"/>
    </source>
</evidence>
<name>A0A813EWK8_POLGL</name>
<protein>
    <submittedName>
        <fullName evidence="2">Uncharacterized protein</fullName>
    </submittedName>
</protein>
<gene>
    <name evidence="2" type="ORF">PGLA1383_LOCUS21371</name>
</gene>
<comment type="caution">
    <text evidence="2">The sequence shown here is derived from an EMBL/GenBank/DDBJ whole genome shotgun (WGS) entry which is preliminary data.</text>
</comment>
<dbReference type="EMBL" id="CAJNNV010015083">
    <property type="protein sequence ID" value="CAE8603152.1"/>
    <property type="molecule type" value="Genomic_DNA"/>
</dbReference>